<dbReference type="GeneID" id="77731193"/>
<dbReference type="PANTHER" id="PTHR12329">
    <property type="entry name" value="BCL2-ASSOCIATED ATHANOGENE"/>
    <property type="match status" value="1"/>
</dbReference>
<keyword evidence="6" id="KW-1185">Reference proteome</keyword>
<dbReference type="GO" id="GO:0005634">
    <property type="term" value="C:nucleus"/>
    <property type="evidence" value="ECO:0007669"/>
    <property type="project" value="TreeGrafter"/>
</dbReference>
<keyword evidence="1" id="KW-0143">Chaperone</keyword>
<dbReference type="SMART" id="SM00213">
    <property type="entry name" value="UBQ"/>
    <property type="match status" value="1"/>
</dbReference>
<accession>A0AA38LW64</accession>
<dbReference type="RefSeq" id="XP_052947832.1">
    <property type="nucleotide sequence ID" value="XM_053091988.1"/>
</dbReference>
<name>A0AA38LW64_9TREE</name>
<evidence type="ECO:0008006" key="7">
    <source>
        <dbReference type="Google" id="ProtNLM"/>
    </source>
</evidence>
<dbReference type="InterPro" id="IPR000626">
    <property type="entry name" value="Ubiquitin-like_dom"/>
</dbReference>
<comment type="caution">
    <text evidence="5">The sequence shown here is derived from an EMBL/GenBank/DDBJ whole genome shotgun (WGS) entry which is preliminary data.</text>
</comment>
<dbReference type="GO" id="GO:0016020">
    <property type="term" value="C:membrane"/>
    <property type="evidence" value="ECO:0007669"/>
    <property type="project" value="TreeGrafter"/>
</dbReference>
<dbReference type="Gene3D" id="3.10.20.90">
    <property type="entry name" value="Phosphatidylinositol 3-kinase Catalytic Subunit, Chain A, domain 1"/>
    <property type="match status" value="1"/>
</dbReference>
<dbReference type="GO" id="GO:0051087">
    <property type="term" value="F:protein-folding chaperone binding"/>
    <property type="evidence" value="ECO:0007669"/>
    <property type="project" value="InterPro"/>
</dbReference>
<gene>
    <name evidence="5" type="ORF">MKK02DRAFT_42437</name>
</gene>
<dbReference type="PROSITE" id="PS50053">
    <property type="entry name" value="UBIQUITIN_2"/>
    <property type="match status" value="1"/>
</dbReference>
<dbReference type="InterPro" id="IPR029071">
    <property type="entry name" value="Ubiquitin-like_domsf"/>
</dbReference>
<reference evidence="5" key="1">
    <citation type="journal article" date="2022" name="G3 (Bethesda)">
        <title>High quality genome of the basidiomycete yeast Dioszegia hungarica PDD-24b-2 isolated from cloud water.</title>
        <authorList>
            <person name="Jarrige D."/>
            <person name="Haridas S."/>
            <person name="Bleykasten-Grosshans C."/>
            <person name="Joly M."/>
            <person name="Nadalig T."/>
            <person name="Sancelme M."/>
            <person name="Vuilleumier S."/>
            <person name="Grigoriev I.V."/>
            <person name="Amato P."/>
            <person name="Bringel F."/>
        </authorList>
    </citation>
    <scope>NUCLEOTIDE SEQUENCE</scope>
    <source>
        <strain evidence="5">PDD-24b-2</strain>
    </source>
</reference>
<feature type="compositionally biased region" description="Low complexity" evidence="2">
    <location>
        <begin position="115"/>
        <end position="144"/>
    </location>
</feature>
<dbReference type="InterPro" id="IPR003103">
    <property type="entry name" value="BAG_domain"/>
</dbReference>
<feature type="domain" description="BAG" evidence="4">
    <location>
        <begin position="201"/>
        <end position="253"/>
    </location>
</feature>
<evidence type="ECO:0000259" key="3">
    <source>
        <dbReference type="PROSITE" id="PS50053"/>
    </source>
</evidence>
<dbReference type="SUPFAM" id="SSF63491">
    <property type="entry name" value="BAG domain"/>
    <property type="match status" value="1"/>
</dbReference>
<dbReference type="AlphaFoldDB" id="A0AA38LW64"/>
<evidence type="ECO:0000313" key="5">
    <source>
        <dbReference type="EMBL" id="KAI9638055.1"/>
    </source>
</evidence>
<dbReference type="GO" id="GO:0005829">
    <property type="term" value="C:cytosol"/>
    <property type="evidence" value="ECO:0007669"/>
    <property type="project" value="TreeGrafter"/>
</dbReference>
<feature type="domain" description="Ubiquitin-like" evidence="3">
    <location>
        <begin position="42"/>
        <end position="113"/>
    </location>
</feature>
<dbReference type="EMBL" id="JAKWFO010000003">
    <property type="protein sequence ID" value="KAI9638055.1"/>
    <property type="molecule type" value="Genomic_DNA"/>
</dbReference>
<dbReference type="PROSITE" id="PS51035">
    <property type="entry name" value="BAG"/>
    <property type="match status" value="1"/>
</dbReference>
<dbReference type="PANTHER" id="PTHR12329:SF16">
    <property type="entry name" value="BAG FAMILY MOLECULAR CHAPERONE REGULATOR 1"/>
    <property type="match status" value="1"/>
</dbReference>
<feature type="region of interest" description="Disordered" evidence="2">
    <location>
        <begin position="115"/>
        <end position="151"/>
    </location>
</feature>
<dbReference type="SUPFAM" id="SSF54236">
    <property type="entry name" value="Ubiquitin-like"/>
    <property type="match status" value="1"/>
</dbReference>
<organism evidence="5 6">
    <name type="scientific">Dioszegia hungarica</name>
    <dbReference type="NCBI Taxonomy" id="4972"/>
    <lineage>
        <taxon>Eukaryota</taxon>
        <taxon>Fungi</taxon>
        <taxon>Dikarya</taxon>
        <taxon>Basidiomycota</taxon>
        <taxon>Agaricomycotina</taxon>
        <taxon>Tremellomycetes</taxon>
        <taxon>Tremellales</taxon>
        <taxon>Bulleribasidiaceae</taxon>
        <taxon>Dioszegia</taxon>
    </lineage>
</organism>
<sequence>MSPVAVPKADCLVTPLLYTRALIVSFFNPFRRAVAETDQGQIQISVKWGRERFNIPIPKPSATPLSQLLTTLSTQTSLPLDQLKLVYKGAVLKDPLLTLSSYGIKDGSTLVLVGASGPTPSSGPSSSSSSAPGSGSGSQAPVVPKKNKQPETTSESVLVSWIQNLVKNLLDPLRPSVATFNSQADPRSTNKPAHIPKFDVLQKEHARLSEMLLRGLLDLDGVEIPSGWNEARKERKEGVRVVQQMLTKLDEVWGERKKLGA</sequence>
<evidence type="ECO:0000259" key="4">
    <source>
        <dbReference type="PROSITE" id="PS51035"/>
    </source>
</evidence>
<evidence type="ECO:0000313" key="6">
    <source>
        <dbReference type="Proteomes" id="UP001164286"/>
    </source>
</evidence>
<dbReference type="GO" id="GO:0000774">
    <property type="term" value="F:adenyl-nucleotide exchange factor activity"/>
    <property type="evidence" value="ECO:0007669"/>
    <property type="project" value="TreeGrafter"/>
</dbReference>
<dbReference type="InterPro" id="IPR036533">
    <property type="entry name" value="BAG_dom_sf"/>
</dbReference>
<dbReference type="InterPro" id="IPR039773">
    <property type="entry name" value="BAG_chaperone_regulator"/>
</dbReference>
<dbReference type="Proteomes" id="UP001164286">
    <property type="component" value="Unassembled WGS sequence"/>
</dbReference>
<dbReference type="GO" id="GO:0050821">
    <property type="term" value="P:protein stabilization"/>
    <property type="evidence" value="ECO:0007669"/>
    <property type="project" value="TreeGrafter"/>
</dbReference>
<dbReference type="Pfam" id="PF00240">
    <property type="entry name" value="ubiquitin"/>
    <property type="match status" value="1"/>
</dbReference>
<dbReference type="Gene3D" id="1.20.58.120">
    <property type="entry name" value="BAG domain"/>
    <property type="match status" value="1"/>
</dbReference>
<protein>
    <recommendedName>
        <fullName evidence="7">BAG domain-containing protein</fullName>
    </recommendedName>
</protein>
<evidence type="ECO:0000256" key="2">
    <source>
        <dbReference type="SAM" id="MobiDB-lite"/>
    </source>
</evidence>
<evidence type="ECO:0000256" key="1">
    <source>
        <dbReference type="ARBA" id="ARBA00023186"/>
    </source>
</evidence>
<dbReference type="Pfam" id="PF02179">
    <property type="entry name" value="BAG"/>
    <property type="match status" value="1"/>
</dbReference>
<proteinExistence type="predicted"/>